<protein>
    <submittedName>
        <fullName evidence="1">Zinc ribbon domain-containing protein</fullName>
    </submittedName>
</protein>
<evidence type="ECO:0000313" key="1">
    <source>
        <dbReference type="EMBL" id="HHO73571.1"/>
    </source>
</evidence>
<dbReference type="Gene3D" id="1.25.10.10">
    <property type="entry name" value="Leucine-rich Repeat Variant"/>
    <property type="match status" value="1"/>
</dbReference>
<dbReference type="InterPro" id="IPR016024">
    <property type="entry name" value="ARM-type_fold"/>
</dbReference>
<comment type="caution">
    <text evidence="1">The sequence shown here is derived from an EMBL/GenBank/DDBJ whole genome shotgun (WGS) entry which is preliminary data.</text>
</comment>
<gene>
    <name evidence="1" type="ORF">ENN04_02925</name>
</gene>
<dbReference type="AlphaFoldDB" id="A0A7C5X0S1"/>
<dbReference type="EMBL" id="DSAC01000036">
    <property type="protein sequence ID" value="HHO73571.1"/>
    <property type="molecule type" value="Genomic_DNA"/>
</dbReference>
<proteinExistence type="predicted"/>
<dbReference type="SUPFAM" id="SSF48371">
    <property type="entry name" value="ARM repeat"/>
    <property type="match status" value="1"/>
</dbReference>
<reference evidence="1" key="1">
    <citation type="journal article" date="2020" name="mSystems">
        <title>Genome- and Community-Level Interaction Insights into Carbon Utilization and Element Cycling Functions of Hydrothermarchaeota in Hydrothermal Sediment.</title>
        <authorList>
            <person name="Zhou Z."/>
            <person name="Liu Y."/>
            <person name="Xu W."/>
            <person name="Pan J."/>
            <person name="Luo Z.H."/>
            <person name="Li M."/>
        </authorList>
    </citation>
    <scope>NUCLEOTIDE SEQUENCE [LARGE SCALE GENOMIC DNA]</scope>
    <source>
        <strain evidence="1">SpSt-114</strain>
    </source>
</reference>
<dbReference type="Pfam" id="PF13646">
    <property type="entry name" value="HEAT_2"/>
    <property type="match status" value="1"/>
</dbReference>
<accession>A0A7C5X0S1</accession>
<organism evidence="1">
    <name type="scientific">Thermocrinis ruber</name>
    <dbReference type="NCBI Taxonomy" id="75906"/>
    <lineage>
        <taxon>Bacteria</taxon>
        <taxon>Pseudomonadati</taxon>
        <taxon>Aquificota</taxon>
        <taxon>Aquificia</taxon>
        <taxon>Aquificales</taxon>
        <taxon>Aquificaceae</taxon>
        <taxon>Thermocrinis</taxon>
    </lineage>
</organism>
<dbReference type="InterPro" id="IPR011989">
    <property type="entry name" value="ARM-like"/>
</dbReference>
<sequence length="244" mass="28211">MNVYQLEDIVLSFLLSEPKVVSVSWHLEDAQYFCQELSKSHVGLPILLVSVSMQDYGYRVFMDGYVIYQASFDEEADVFEVYLVSRVKQFDILNPYDYIEEESKLKVLKSDPGSAIIYFCPACWSVISEKDKVCPSCGYDLTEFHNMPYEYKLLMGLEHPVVEMRINVIHTVGMKDLKLALPQLEYMINKESNPIVLMAIVDALGRMSHPEAIELLRKLSNHTYPIIRSRARYILDKKLRMSTS</sequence>
<name>A0A7C5X0S1_9AQUI</name>